<feature type="active site" description="Tele-phosphohistidine intermediate" evidence="2">
    <location>
        <position position="11"/>
    </location>
</feature>
<feature type="compositionally biased region" description="Basic and acidic residues" evidence="4">
    <location>
        <begin position="337"/>
        <end position="346"/>
    </location>
</feature>
<dbReference type="AlphaFoldDB" id="A0A2S5BFC0"/>
<evidence type="ECO:0000256" key="2">
    <source>
        <dbReference type="PIRSR" id="PIRSR613078-1"/>
    </source>
</evidence>
<evidence type="ECO:0000256" key="3">
    <source>
        <dbReference type="PIRSR" id="PIRSR613078-2"/>
    </source>
</evidence>
<feature type="region of interest" description="Disordered" evidence="4">
    <location>
        <begin position="326"/>
        <end position="360"/>
    </location>
</feature>
<dbReference type="GO" id="GO:0045820">
    <property type="term" value="P:negative regulation of glycolytic process"/>
    <property type="evidence" value="ECO:0007669"/>
    <property type="project" value="TreeGrafter"/>
</dbReference>
<dbReference type="PROSITE" id="PS00175">
    <property type="entry name" value="PG_MUTASE"/>
    <property type="match status" value="1"/>
</dbReference>
<name>A0A2S5BFC0_9BASI</name>
<organism evidence="5 6">
    <name type="scientific">Rhodotorula taiwanensis</name>
    <dbReference type="NCBI Taxonomy" id="741276"/>
    <lineage>
        <taxon>Eukaryota</taxon>
        <taxon>Fungi</taxon>
        <taxon>Dikarya</taxon>
        <taxon>Basidiomycota</taxon>
        <taxon>Pucciniomycotina</taxon>
        <taxon>Microbotryomycetes</taxon>
        <taxon>Sporidiobolales</taxon>
        <taxon>Sporidiobolaceae</taxon>
        <taxon>Rhodotorula</taxon>
    </lineage>
</organism>
<dbReference type="PANTHER" id="PTHR46517:SF1">
    <property type="entry name" value="FRUCTOSE-2,6-BISPHOSPHATASE TIGAR"/>
    <property type="match status" value="1"/>
</dbReference>
<dbReference type="Proteomes" id="UP000237144">
    <property type="component" value="Unassembled WGS sequence"/>
</dbReference>
<dbReference type="Gene3D" id="3.40.50.1240">
    <property type="entry name" value="Phosphoglycerate mutase-like"/>
    <property type="match status" value="1"/>
</dbReference>
<evidence type="ECO:0000256" key="4">
    <source>
        <dbReference type="SAM" id="MobiDB-lite"/>
    </source>
</evidence>
<evidence type="ECO:0000313" key="5">
    <source>
        <dbReference type="EMBL" id="POY75465.1"/>
    </source>
</evidence>
<dbReference type="STRING" id="741276.A0A2S5BFC0"/>
<accession>A0A2S5BFC0</accession>
<dbReference type="EMBL" id="PJQD01000014">
    <property type="protein sequence ID" value="POY75465.1"/>
    <property type="molecule type" value="Genomic_DNA"/>
</dbReference>
<feature type="active site" description="Proton donor/acceptor" evidence="2">
    <location>
        <position position="91"/>
    </location>
</feature>
<keyword evidence="1" id="KW-0378">Hydrolase</keyword>
<dbReference type="PANTHER" id="PTHR46517">
    <property type="entry name" value="FRUCTOSE-2,6-BISPHOSPHATASE TIGAR"/>
    <property type="match status" value="1"/>
</dbReference>
<protein>
    <recommendedName>
        <fullName evidence="7">Phosphoglycerate mutase</fullName>
    </recommendedName>
</protein>
<dbReference type="InterPro" id="IPR001345">
    <property type="entry name" value="PG/BPGM_mutase_AS"/>
</dbReference>
<dbReference type="OrthoDB" id="354304at2759"/>
<dbReference type="SUPFAM" id="SSF53254">
    <property type="entry name" value="Phosphoglycerate mutase-like"/>
    <property type="match status" value="1"/>
</dbReference>
<proteinExistence type="predicted"/>
<gene>
    <name evidence="5" type="ORF">BMF94_1367</name>
</gene>
<dbReference type="InterPro" id="IPR051695">
    <property type="entry name" value="Phosphoglycerate_Mutase"/>
</dbReference>
<comment type="caution">
    <text evidence="5">The sequence shown here is derived from an EMBL/GenBank/DDBJ whole genome shotgun (WGS) entry which is preliminary data.</text>
</comment>
<dbReference type="Pfam" id="PF00300">
    <property type="entry name" value="His_Phos_1"/>
    <property type="match status" value="1"/>
</dbReference>
<dbReference type="SMART" id="SM00855">
    <property type="entry name" value="PGAM"/>
    <property type="match status" value="1"/>
</dbReference>
<dbReference type="GO" id="GO:0004331">
    <property type="term" value="F:fructose-2,6-bisphosphate 2-phosphatase activity"/>
    <property type="evidence" value="ECO:0007669"/>
    <property type="project" value="TreeGrafter"/>
</dbReference>
<feature type="compositionally biased region" description="Polar residues" evidence="4">
    <location>
        <begin position="251"/>
        <end position="263"/>
    </location>
</feature>
<evidence type="ECO:0000256" key="1">
    <source>
        <dbReference type="ARBA" id="ARBA00022801"/>
    </source>
</evidence>
<sequence length="360" mass="39359">MAPVIVTMVRHGESKDNLSNFWAGHRDAPLSNHGNTQALRLGQAFADVPITAIYASDLNRANTTARRVWEVNKERNGGIEVPFTTSPLLREQFFGEAEGAPWDAGRYSSAHMPWEDHRAFQLSLALKIAPHAESLNDVARRADLVLRNFVVPHVLATANVPPDAKHPEQHHIMLFAHGIWLSEMMFSLKRAGDPQVRYVKSGGYQNTAWTRIELELDDPSAYHALGSEEKGANGSEPPADGEYPAPPAPSEATQPSRSNTTLTAEEADSIGMSPDIHALLPTLPSVPERNPTLPPAWPHANDLSHPTPKLRHRVVTFAQADHLNGLKRTGRGVGSAAHDEKQRGLKEFFSGGGTSPKKAQ</sequence>
<reference evidence="5 6" key="1">
    <citation type="journal article" date="2018" name="Front. Microbiol.">
        <title>Prospects for Fungal Bioremediation of Acidic Radioactive Waste Sites: Characterization and Genome Sequence of Rhodotorula taiwanensis MD1149.</title>
        <authorList>
            <person name="Tkavc R."/>
            <person name="Matrosova V.Y."/>
            <person name="Grichenko O.E."/>
            <person name="Gostincar C."/>
            <person name="Volpe R.P."/>
            <person name="Klimenkova P."/>
            <person name="Gaidamakova E.K."/>
            <person name="Zhou C.E."/>
            <person name="Stewart B.J."/>
            <person name="Lyman M.G."/>
            <person name="Malfatti S.A."/>
            <person name="Rubinfeld B."/>
            <person name="Courtot M."/>
            <person name="Singh J."/>
            <person name="Dalgard C.L."/>
            <person name="Hamilton T."/>
            <person name="Frey K.G."/>
            <person name="Gunde-Cimerman N."/>
            <person name="Dugan L."/>
            <person name="Daly M.J."/>
        </authorList>
    </citation>
    <scope>NUCLEOTIDE SEQUENCE [LARGE SCALE GENOMIC DNA]</scope>
    <source>
        <strain evidence="5 6">MD1149</strain>
    </source>
</reference>
<dbReference type="CDD" id="cd07067">
    <property type="entry name" value="HP_PGM_like"/>
    <property type="match status" value="1"/>
</dbReference>
<evidence type="ECO:0008006" key="7">
    <source>
        <dbReference type="Google" id="ProtNLM"/>
    </source>
</evidence>
<feature type="region of interest" description="Disordered" evidence="4">
    <location>
        <begin position="224"/>
        <end position="298"/>
    </location>
</feature>
<dbReference type="GO" id="GO:0005829">
    <property type="term" value="C:cytosol"/>
    <property type="evidence" value="ECO:0007669"/>
    <property type="project" value="TreeGrafter"/>
</dbReference>
<dbReference type="GO" id="GO:0043456">
    <property type="term" value="P:regulation of pentose-phosphate shunt"/>
    <property type="evidence" value="ECO:0007669"/>
    <property type="project" value="TreeGrafter"/>
</dbReference>
<dbReference type="InterPro" id="IPR029033">
    <property type="entry name" value="His_PPase_superfam"/>
</dbReference>
<dbReference type="InterPro" id="IPR013078">
    <property type="entry name" value="His_Pase_superF_clade-1"/>
</dbReference>
<keyword evidence="6" id="KW-1185">Reference proteome</keyword>
<feature type="binding site" evidence="3">
    <location>
        <begin position="10"/>
        <end position="17"/>
    </location>
    <ligand>
        <name>substrate</name>
    </ligand>
</feature>
<evidence type="ECO:0000313" key="6">
    <source>
        <dbReference type="Proteomes" id="UP000237144"/>
    </source>
</evidence>
<feature type="binding site" evidence="3">
    <location>
        <position position="60"/>
    </location>
    <ligand>
        <name>substrate</name>
    </ligand>
</feature>